<reference evidence="1" key="1">
    <citation type="submission" date="2023-10" db="EMBL/GenBank/DDBJ databases">
        <title>Genome assembly of Pristionchus species.</title>
        <authorList>
            <person name="Yoshida K."/>
            <person name="Sommer R.J."/>
        </authorList>
    </citation>
    <scope>NUCLEOTIDE SEQUENCE</scope>
    <source>
        <strain evidence="1">RS0144</strain>
    </source>
</reference>
<dbReference type="EMBL" id="BTSX01000005">
    <property type="protein sequence ID" value="GMS99545.1"/>
    <property type="molecule type" value="Genomic_DNA"/>
</dbReference>
<feature type="non-terminal residue" evidence="1">
    <location>
        <position position="585"/>
    </location>
</feature>
<keyword evidence="2" id="KW-1185">Reference proteome</keyword>
<name>A0AAV5TYC9_9BILA</name>
<sequence length="585" mass="67196">SEMPNNFLDFTKEERLDSGTMIVQADNGTIFYYKYSAPQRLYVKWNGREMDATLPGVSYDVGAHGNAFYVRTNNEIYKAVFTPADGMKITLLRGKLEDEEVYSEGLCEIVQDGKRFVYRVGDDSEIDFIDVSDPELEGLDMIGIHRRKAIFLAKISDCRRSVLKFRDNAIVVACKFQRIYCCESSPFLYVVGNGNLYTINTDTMEFLLDLAIEHTTAAQTCPRDPASRSRFFFQPDEIWTVNGVGVHDGVITLSGRKGNDFYEMTAQLPKDYFEDTSSNEELRKMGERIKELEADETQWAVERADLRLRIVKMEKMLREGKVGAFQSTKPFLEFDRLEKLSKPLVCIQLENGSLLYFDNAKPFELYTIIRGNPQNADLSPIEGEFDCAFKGTIGNHAYFRSVRGKVVKFYRATIDNDTIIFEQINAMKTTEISLFHNQPLYFLELSKEWSVYKYHENHYDVEGDKFDISEINHLSKYDRQYHRGVLYLFRENSSATVERVNENVVKVEGPLLDVTSFYALPHSSYIYILNCDRNIIIILNTANFAVTQINYEPPIESDNHSIVGIYDGILTMTFDGILGRHLSTT</sequence>
<proteinExistence type="predicted"/>
<gene>
    <name evidence="1" type="ORF">PENTCL1PPCAC_21720</name>
</gene>
<evidence type="ECO:0000313" key="1">
    <source>
        <dbReference type="EMBL" id="GMS99545.1"/>
    </source>
</evidence>
<comment type="caution">
    <text evidence="1">The sequence shown here is derived from an EMBL/GenBank/DDBJ whole genome shotgun (WGS) entry which is preliminary data.</text>
</comment>
<dbReference type="Proteomes" id="UP001432027">
    <property type="component" value="Unassembled WGS sequence"/>
</dbReference>
<accession>A0AAV5TYC9</accession>
<evidence type="ECO:0000313" key="2">
    <source>
        <dbReference type="Proteomes" id="UP001432027"/>
    </source>
</evidence>
<dbReference type="AlphaFoldDB" id="A0AAV5TYC9"/>
<organism evidence="1 2">
    <name type="scientific">Pristionchus entomophagus</name>
    <dbReference type="NCBI Taxonomy" id="358040"/>
    <lineage>
        <taxon>Eukaryota</taxon>
        <taxon>Metazoa</taxon>
        <taxon>Ecdysozoa</taxon>
        <taxon>Nematoda</taxon>
        <taxon>Chromadorea</taxon>
        <taxon>Rhabditida</taxon>
        <taxon>Rhabditina</taxon>
        <taxon>Diplogasteromorpha</taxon>
        <taxon>Diplogasteroidea</taxon>
        <taxon>Neodiplogasteridae</taxon>
        <taxon>Pristionchus</taxon>
    </lineage>
</organism>
<protein>
    <submittedName>
        <fullName evidence="1">Uncharacterized protein</fullName>
    </submittedName>
</protein>
<feature type="non-terminal residue" evidence="1">
    <location>
        <position position="1"/>
    </location>
</feature>